<accession>D8TJS1</accession>
<dbReference type="AlphaFoldDB" id="D8TJS1"/>
<dbReference type="RefSeq" id="XP_002946665.1">
    <property type="nucleotide sequence ID" value="XM_002946619.1"/>
</dbReference>
<feature type="chain" id="PRO_5003123639" evidence="1">
    <location>
        <begin position="23"/>
        <end position="112"/>
    </location>
</feature>
<feature type="signal peptide" evidence="1">
    <location>
        <begin position="1"/>
        <end position="22"/>
    </location>
</feature>
<gene>
    <name evidence="2" type="ORF">VOLCADRAFT_116084</name>
</gene>
<organism evidence="3">
    <name type="scientific">Volvox carteri f. nagariensis</name>
    <dbReference type="NCBI Taxonomy" id="3068"/>
    <lineage>
        <taxon>Eukaryota</taxon>
        <taxon>Viridiplantae</taxon>
        <taxon>Chlorophyta</taxon>
        <taxon>core chlorophytes</taxon>
        <taxon>Chlorophyceae</taxon>
        <taxon>CS clade</taxon>
        <taxon>Chlamydomonadales</taxon>
        <taxon>Volvocaceae</taxon>
        <taxon>Volvox</taxon>
    </lineage>
</organism>
<name>D8TJS1_VOLCA</name>
<evidence type="ECO:0000256" key="1">
    <source>
        <dbReference type="SAM" id="SignalP"/>
    </source>
</evidence>
<dbReference type="OrthoDB" id="550513at2759"/>
<sequence length="112" mass="11499">GPRPTAAGTAALAAAAVAAANAATNATSSAEGRAVTAPGALAAAAAPPQPPPIPEPRLWRGNPLDLKAAFPKGEKVYRLVTDVQANARVLREMEKAITPVEFRSRLRRGVVL</sequence>
<evidence type="ECO:0000313" key="3">
    <source>
        <dbReference type="Proteomes" id="UP000001058"/>
    </source>
</evidence>
<evidence type="ECO:0000313" key="2">
    <source>
        <dbReference type="EMBL" id="EFJ52592.1"/>
    </source>
</evidence>
<keyword evidence="1" id="KW-0732">Signal</keyword>
<proteinExistence type="predicted"/>
<protein>
    <submittedName>
        <fullName evidence="2">Uncharacterized protein</fullName>
    </submittedName>
</protein>
<dbReference type="KEGG" id="vcn:VOLCADRAFT_116084"/>
<dbReference type="GeneID" id="9617489"/>
<dbReference type="InParanoid" id="D8TJS1"/>
<keyword evidence="3" id="KW-1185">Reference proteome</keyword>
<dbReference type="EMBL" id="GL378324">
    <property type="protein sequence ID" value="EFJ52592.1"/>
    <property type="molecule type" value="Genomic_DNA"/>
</dbReference>
<reference evidence="2 3" key="1">
    <citation type="journal article" date="2010" name="Science">
        <title>Genomic analysis of organismal complexity in the multicellular green alga Volvox carteri.</title>
        <authorList>
            <person name="Prochnik S.E."/>
            <person name="Umen J."/>
            <person name="Nedelcu A.M."/>
            <person name="Hallmann A."/>
            <person name="Miller S.M."/>
            <person name="Nishii I."/>
            <person name="Ferris P."/>
            <person name="Kuo A."/>
            <person name="Mitros T."/>
            <person name="Fritz-Laylin L.K."/>
            <person name="Hellsten U."/>
            <person name="Chapman J."/>
            <person name="Simakov O."/>
            <person name="Rensing S.A."/>
            <person name="Terry A."/>
            <person name="Pangilinan J."/>
            <person name="Kapitonov V."/>
            <person name="Jurka J."/>
            <person name="Salamov A."/>
            <person name="Shapiro H."/>
            <person name="Schmutz J."/>
            <person name="Grimwood J."/>
            <person name="Lindquist E."/>
            <person name="Lucas S."/>
            <person name="Grigoriev I.V."/>
            <person name="Schmitt R."/>
            <person name="Kirk D."/>
            <person name="Rokhsar D.S."/>
        </authorList>
    </citation>
    <scope>NUCLEOTIDE SEQUENCE [LARGE SCALE GENOMIC DNA]</scope>
    <source>
        <strain evidence="3">f. Nagariensis / Eve</strain>
    </source>
</reference>
<feature type="non-terminal residue" evidence="2">
    <location>
        <position position="1"/>
    </location>
</feature>
<dbReference type="Proteomes" id="UP000001058">
    <property type="component" value="Unassembled WGS sequence"/>
</dbReference>